<dbReference type="InterPro" id="IPR050628">
    <property type="entry name" value="SNF2_RAD54_helicase_TF"/>
</dbReference>
<dbReference type="Gene3D" id="3.40.50.10810">
    <property type="entry name" value="Tandem AAA-ATPase domain"/>
    <property type="match status" value="1"/>
</dbReference>
<dbReference type="PANTHER" id="PTHR45626">
    <property type="entry name" value="TRANSCRIPTION TERMINATION FACTOR 2-RELATED"/>
    <property type="match status" value="1"/>
</dbReference>
<keyword evidence="8" id="KW-0067">ATP-binding</keyword>
<organism evidence="11 12">
    <name type="scientific">Aureobasidium melanogenum</name>
    <name type="common">Aureobasidium pullulans var. melanogenum</name>
    <dbReference type="NCBI Taxonomy" id="46634"/>
    <lineage>
        <taxon>Eukaryota</taxon>
        <taxon>Fungi</taxon>
        <taxon>Dikarya</taxon>
        <taxon>Ascomycota</taxon>
        <taxon>Pezizomycotina</taxon>
        <taxon>Dothideomycetes</taxon>
        <taxon>Dothideomycetidae</taxon>
        <taxon>Dothideales</taxon>
        <taxon>Saccotheciaceae</taxon>
        <taxon>Aureobasidium</taxon>
    </lineage>
</organism>
<feature type="region of interest" description="Disordered" evidence="9">
    <location>
        <begin position="2035"/>
        <end position="2089"/>
    </location>
</feature>
<feature type="region of interest" description="Disordered" evidence="9">
    <location>
        <begin position="229"/>
        <end position="270"/>
    </location>
</feature>
<dbReference type="Proteomes" id="UP000767238">
    <property type="component" value="Unassembled WGS sequence"/>
</dbReference>
<evidence type="ECO:0000256" key="3">
    <source>
        <dbReference type="ARBA" id="ARBA00022723"/>
    </source>
</evidence>
<evidence type="ECO:0000256" key="4">
    <source>
        <dbReference type="ARBA" id="ARBA00022741"/>
    </source>
</evidence>
<dbReference type="GO" id="GO:0006281">
    <property type="term" value="P:DNA repair"/>
    <property type="evidence" value="ECO:0007669"/>
    <property type="project" value="TreeGrafter"/>
</dbReference>
<evidence type="ECO:0000256" key="5">
    <source>
        <dbReference type="ARBA" id="ARBA00022771"/>
    </source>
</evidence>
<name>A0A9P8GTB8_AURME</name>
<dbReference type="GO" id="GO:0008270">
    <property type="term" value="F:zinc ion binding"/>
    <property type="evidence" value="ECO:0007669"/>
    <property type="project" value="UniProtKB-KW"/>
</dbReference>
<keyword evidence="2" id="KW-0808">Transferase</keyword>
<evidence type="ECO:0000256" key="8">
    <source>
        <dbReference type="ARBA" id="ARBA00022840"/>
    </source>
</evidence>
<protein>
    <recommendedName>
        <fullName evidence="10">Helicase C-terminal domain-containing protein</fullName>
    </recommendedName>
</protein>
<dbReference type="GO" id="GO:0008168">
    <property type="term" value="F:methyltransferase activity"/>
    <property type="evidence" value="ECO:0007669"/>
    <property type="project" value="UniProtKB-KW"/>
</dbReference>
<gene>
    <name evidence="11" type="ORF">KCV03_g423</name>
</gene>
<dbReference type="InterPro" id="IPR014001">
    <property type="entry name" value="Helicase_ATP-bd"/>
</dbReference>
<dbReference type="PROSITE" id="PS00518">
    <property type="entry name" value="ZF_RING_1"/>
    <property type="match status" value="1"/>
</dbReference>
<dbReference type="GO" id="GO:0016787">
    <property type="term" value="F:hydrolase activity"/>
    <property type="evidence" value="ECO:0007669"/>
    <property type="project" value="UniProtKB-KW"/>
</dbReference>
<feature type="region of interest" description="Disordered" evidence="9">
    <location>
        <begin position="292"/>
        <end position="465"/>
    </location>
</feature>
<dbReference type="GO" id="GO:0008094">
    <property type="term" value="F:ATP-dependent activity, acting on DNA"/>
    <property type="evidence" value="ECO:0007669"/>
    <property type="project" value="TreeGrafter"/>
</dbReference>
<keyword evidence="4" id="KW-0547">Nucleotide-binding</keyword>
<dbReference type="Pfam" id="PF00176">
    <property type="entry name" value="SNF2-rel_dom"/>
    <property type="match status" value="1"/>
</dbReference>
<evidence type="ECO:0000259" key="10">
    <source>
        <dbReference type="PROSITE" id="PS51194"/>
    </source>
</evidence>
<feature type="non-terminal residue" evidence="11">
    <location>
        <position position="2445"/>
    </location>
</feature>
<dbReference type="SMART" id="SM00487">
    <property type="entry name" value="DEXDc"/>
    <property type="match status" value="1"/>
</dbReference>
<evidence type="ECO:0000256" key="9">
    <source>
        <dbReference type="SAM" id="MobiDB-lite"/>
    </source>
</evidence>
<dbReference type="InterPro" id="IPR027417">
    <property type="entry name" value="P-loop_NTPase"/>
</dbReference>
<dbReference type="EMBL" id="JAHFYH010000001">
    <property type="protein sequence ID" value="KAH0237826.1"/>
    <property type="molecule type" value="Genomic_DNA"/>
</dbReference>
<keyword evidence="1" id="KW-0489">Methyltransferase</keyword>
<feature type="compositionally biased region" description="Low complexity" evidence="9">
    <location>
        <begin position="387"/>
        <end position="400"/>
    </location>
</feature>
<evidence type="ECO:0000256" key="1">
    <source>
        <dbReference type="ARBA" id="ARBA00022603"/>
    </source>
</evidence>
<dbReference type="SUPFAM" id="SSF52540">
    <property type="entry name" value="P-loop containing nucleoside triphosphate hydrolases"/>
    <property type="match status" value="2"/>
</dbReference>
<comment type="caution">
    <text evidence="11">The sequence shown here is derived from an EMBL/GenBank/DDBJ whole genome shotgun (WGS) entry which is preliminary data.</text>
</comment>
<dbReference type="Gene3D" id="3.40.50.150">
    <property type="entry name" value="Vaccinia Virus protein VP39"/>
    <property type="match status" value="1"/>
</dbReference>
<dbReference type="SUPFAM" id="SSF53335">
    <property type="entry name" value="S-adenosyl-L-methionine-dependent methyltransferases"/>
    <property type="match status" value="1"/>
</dbReference>
<proteinExistence type="predicted"/>
<dbReference type="GO" id="GO:0005524">
    <property type="term" value="F:ATP binding"/>
    <property type="evidence" value="ECO:0007669"/>
    <property type="project" value="UniProtKB-KW"/>
</dbReference>
<feature type="domain" description="Helicase C-terminal" evidence="10">
    <location>
        <begin position="2204"/>
        <end position="2384"/>
    </location>
</feature>
<dbReference type="InterPro" id="IPR017907">
    <property type="entry name" value="Znf_RING_CS"/>
</dbReference>
<dbReference type="PANTHER" id="PTHR45626:SF26">
    <property type="entry name" value="FAMILY HELICASE, PUTATIVE (AFU_ORTHOLOGUE AFUA_2G09120)-RELATED"/>
    <property type="match status" value="1"/>
</dbReference>
<dbReference type="InterPro" id="IPR001525">
    <property type="entry name" value="C5_MeTfrase"/>
</dbReference>
<dbReference type="InterPro" id="IPR000330">
    <property type="entry name" value="SNF2_N"/>
</dbReference>
<evidence type="ECO:0000256" key="7">
    <source>
        <dbReference type="ARBA" id="ARBA00022833"/>
    </source>
</evidence>
<keyword evidence="5" id="KW-0863">Zinc-finger</keyword>
<sequence>MFKSKFDSCAYLRTGCTPLSPLVTDLQLTSMHLKLLRSSWFLFTRRLFVVWSFAAVSAYPFILCDDVQKTCGLTIARVEPLCFAMMLACPISPPYETYRLTPVWCAQVWPSVMIHSRSNQHSLTRLSTSPPGRLGRIARLLAESEVSGTSPALSLGKNMIFDASSRPPPFWSLNQLTMVRRRYTYDVQRAQSSDSEEMEEHIFVGGKPSKGIRKRVGDIRFWLEDREKRRTKGEHGETSAFTTSAHHENSAPVRATTTPRPKRNTTTPRRILSHIESKLSCINATAETHSLVPSPIMANKRKNTDAAYAARPPRKKTPPSTQAKSFACPEEPPLATRRPTRATERPNYSDHTAYLDIEDSDEEPEQKPVENSSAEEDSYTNSEDGQSASSTMSSNQSLSSGEPASESGSVDGPMRKRAKANNGRPHKPVKSTPESVPESAAKEVEVADSSSKQQSKSRPKKTKVNMKNLNLGMKKDVNRTLPPLSDITSIFDHMVGKGFQTLQSAHKYNLEDVCKHVGSRPLKVATMCSGTESPLLAWDMISDCIQKREGGLELKYEHVFSAEIVPFKQAYIERNFRPPIIFRDITEITNNRKGMATTAYGGRAKIPGDVDMVIAGTACVDFSNLNNNKKTLEERGESGDTFAAVLAYAKEYRPTMLVLENVYGAPWDKMLAEYEEYDYVSAGVLVDSKNYYLPQTRQRGYMVCVDKNKLEACNIDPADFKESFYERMADFKRPVSSPFSSFILPNDDPLVTRASQSMARQSLLDASLREVDWARCEIRHINYRREKELGISRPVTNWQESGTLVLPENCNRLWFGKQVERVWDFVDMSQLRKANNVLGKEDRKTRITPDPLPGYDAQYKTRIWDVSQNIDRFTDGAPFGIAPCLTPSGNFYITDRGGPLTFTESLMLQGLPLDRVSFTTETDRNIQDLAGNAMSTTVRRLVIRPSLEKLLSKAPSPLLADASKSAAMCVCEGQIGLSEAPIQICKECGHSSCLTCGVKPSHDYGEPCQIERGRPEAFIQKWRSRIPMVLKFNSTDDLMDLITSHLNVPEPRSKSRSTKSEDDPNKKYTSAIREALTHTLTFKTFRRTSSWIIIYESSFARLELVLGAQSCEWKLYAKPGDELSGEDEIRKFFGEPVGIAQVTEGAFFGSEWKWRIFKGATTPTGQLQIAGQGEQVPSWAARLGLPRHAKERVWSELNIELNGNCVLPAGVQGTYKLLRDCGTACESLYKRTEPIEGSDMFLFLDPTRIGKPEDDRFVFARDHSRLQYDQVREITATIDATWRPETQTNALSCTSVTLNGHWVDGTLISGHRLCATKVNTVLDPTTKPSLPLLDGPWSLFARIWKSQSCAPPVPEVRFRLVAKPTMTEFHPYEDSESATNYEVAIKSRPQPFIIECDISNNSAVLNIGLNATTMCHRAARKLKMLTGSVGPVSWKLDTAWVDEAPAKFPPFTLRNNSDNVAFNAHGEILNGIELYDIQKRSLTWMKEQEEGNGRSFEVKETEEALLTHLGWRLESTASTKVHIKGGILADHAGFGKTITSLALIQSEFEEKTRDSILEDMHGNRAVAEPQLIPIAATLIICPHAIVEQWEFEVKKLIPMKHKSEVVAIKTIGELVKQTRECFEQAKIIIMSKRVLELNSDYLKQLAMFTAMPKYTGKSNRALQLYLRDATSRIPEHLRILGVGDHQGASKLQEHLTKLYEETLNDPKYLEYAQESKRLKGKAYAKRKKDDSAASGLAKENIDEARKYKIDDEYMLLEMFQFNRLVVDEFSYTEPHDLMMYCNINASKRWALSATPRLKDTYDVSRMALFLGLSLPIGASAPGLLSSANMSALRKDLTNVEQFETFREMPSHTTQESIHGLAQEFLNTFLRQNLMRHDQFPYEDQIVPITLYADHRLVYTNLSQKFNSQDMRIRKGRSKAVDLSTMPKVNTAEEALLCTAAVYAPLRELPQGTTQDDIRSGLEALVQRCENDCSTARESLREKMKVCIRGSGKSKLFSNWVDDVNATNAFGDKAVAEEIMKLARELPAVLAAETAAQKAESKSKKRKLAEVTEDTEEFDPGEESDRPDQPPTAEEDDFKEQGTTTGNIKDDISKAVSDAKAYASSTRALRFVNNALKHESRHQDLSNKLACDVKNCKNTIDDPCDLHVSANCGHTLCPDCIEASKNLLGICPVDGCEKDVKSYHLLDLGKLGESITSDYGSKADGLIELLEKIAAQRQQAILFVQFAHQIEDMTEILAASKISYHNPRGIKDDPFGAFTGNYGIDKGKQDHKKDKKLPTVLILNSNDESAAGANLTCANHVIFYSPLLKRTQYEYEAQMAQAIGRVRRPGQIERVQVYRFVALDTIDVDILEHREHRTTVMAEYQHSNLEKKLVPGTNFKPKDGQELVKPQKTQLIRDVNGEYKLVPRQLLLAAGGEGVFAGNDRVLGYEKFNSLIKFSSGFIQDD</sequence>
<dbReference type="PROSITE" id="PS51194">
    <property type="entry name" value="HELICASE_CTER"/>
    <property type="match status" value="1"/>
</dbReference>
<dbReference type="Gene3D" id="3.40.50.300">
    <property type="entry name" value="P-loop containing nucleotide triphosphate hydrolases"/>
    <property type="match status" value="1"/>
</dbReference>
<dbReference type="GO" id="GO:0005634">
    <property type="term" value="C:nucleus"/>
    <property type="evidence" value="ECO:0007669"/>
    <property type="project" value="TreeGrafter"/>
</dbReference>
<keyword evidence="7" id="KW-0862">Zinc</keyword>
<feature type="compositionally biased region" description="Acidic residues" evidence="9">
    <location>
        <begin position="2050"/>
        <end position="2061"/>
    </location>
</feature>
<keyword evidence="3" id="KW-0479">Metal-binding</keyword>
<evidence type="ECO:0000256" key="6">
    <source>
        <dbReference type="ARBA" id="ARBA00022801"/>
    </source>
</evidence>
<reference evidence="11" key="2">
    <citation type="submission" date="2021-08" db="EMBL/GenBank/DDBJ databases">
        <authorList>
            <person name="Gostincar C."/>
            <person name="Sun X."/>
            <person name="Song Z."/>
            <person name="Gunde-Cimerman N."/>
        </authorList>
    </citation>
    <scope>NUCLEOTIDE SEQUENCE</scope>
    <source>
        <strain evidence="11">EXF-8016</strain>
    </source>
</reference>
<dbReference type="InterPro" id="IPR049730">
    <property type="entry name" value="SNF2/RAD54-like_C"/>
</dbReference>
<evidence type="ECO:0000256" key="2">
    <source>
        <dbReference type="ARBA" id="ARBA00022679"/>
    </source>
</evidence>
<evidence type="ECO:0000313" key="12">
    <source>
        <dbReference type="Proteomes" id="UP000767238"/>
    </source>
</evidence>
<reference evidence="11" key="1">
    <citation type="journal article" date="2021" name="J Fungi (Basel)">
        <title>Virulence traits and population genomics of the black yeast Aureobasidium melanogenum.</title>
        <authorList>
            <person name="Cernosa A."/>
            <person name="Sun X."/>
            <person name="Gostincar C."/>
            <person name="Fang C."/>
            <person name="Gunde-Cimerman N."/>
            <person name="Song Z."/>
        </authorList>
    </citation>
    <scope>NUCLEOTIDE SEQUENCE</scope>
    <source>
        <strain evidence="11">EXF-8016</strain>
    </source>
</reference>
<accession>A0A9P8GTB8</accession>
<dbReference type="InterPro" id="IPR038718">
    <property type="entry name" value="SNF2-like_sf"/>
</dbReference>
<feature type="compositionally biased region" description="Basic residues" evidence="9">
    <location>
        <begin position="415"/>
        <end position="429"/>
    </location>
</feature>
<feature type="compositionally biased region" description="Low complexity" evidence="9">
    <location>
        <begin position="254"/>
        <end position="270"/>
    </location>
</feature>
<keyword evidence="6" id="KW-0378">Hydrolase</keyword>
<dbReference type="InterPro" id="IPR001650">
    <property type="entry name" value="Helicase_C-like"/>
</dbReference>
<dbReference type="GO" id="GO:0032259">
    <property type="term" value="P:methylation"/>
    <property type="evidence" value="ECO:0007669"/>
    <property type="project" value="UniProtKB-KW"/>
</dbReference>
<dbReference type="InterPro" id="IPR029063">
    <property type="entry name" value="SAM-dependent_MTases_sf"/>
</dbReference>
<dbReference type="CDD" id="cd18793">
    <property type="entry name" value="SF2_C_SNF"/>
    <property type="match status" value="1"/>
</dbReference>
<feature type="compositionally biased region" description="Basic residues" evidence="9">
    <location>
        <begin position="455"/>
        <end position="464"/>
    </location>
</feature>
<dbReference type="Pfam" id="PF00145">
    <property type="entry name" value="DNA_methylase"/>
    <property type="match status" value="1"/>
</dbReference>
<evidence type="ECO:0000313" key="11">
    <source>
        <dbReference type="EMBL" id="KAH0237826.1"/>
    </source>
</evidence>